<reference evidence="1 2" key="1">
    <citation type="submission" date="2023-03" db="EMBL/GenBank/DDBJ databases">
        <title>Bacillus Genome Sequencing.</title>
        <authorList>
            <person name="Dunlap C."/>
        </authorList>
    </citation>
    <scope>NUCLEOTIDE SEQUENCE [LARGE SCALE GENOMIC DNA]</scope>
    <source>
        <strain evidence="1 2">NRS-1351</strain>
    </source>
</reference>
<accession>A0ABU6DCQ7</accession>
<gene>
    <name evidence="1" type="ORF">P5G65_16605</name>
</gene>
<sequence>MKKEITIHFKVIHHDRTSLLRGIIFLEEKQKPTLADYQQCLMDCGHQIVLIDKEHVIFKASKPGEDYLIHVLDEEENGLRDVIIENLAKNLLKTKF</sequence>
<dbReference type="Proteomes" id="UP001355653">
    <property type="component" value="Unassembled WGS sequence"/>
</dbReference>
<comment type="caution">
    <text evidence="1">The sequence shown here is derived from an EMBL/GenBank/DDBJ whole genome shotgun (WGS) entry which is preliminary data.</text>
</comment>
<protein>
    <submittedName>
        <fullName evidence="1">Uncharacterized protein</fullName>
    </submittedName>
</protein>
<dbReference type="EMBL" id="JAROBY010000026">
    <property type="protein sequence ID" value="MEB4795523.1"/>
    <property type="molecule type" value="Genomic_DNA"/>
</dbReference>
<evidence type="ECO:0000313" key="1">
    <source>
        <dbReference type="EMBL" id="MEB4795523.1"/>
    </source>
</evidence>
<proteinExistence type="predicted"/>
<organism evidence="1 2">
    <name type="scientific">Paenibacillus chondroitinus</name>
    <dbReference type="NCBI Taxonomy" id="59842"/>
    <lineage>
        <taxon>Bacteria</taxon>
        <taxon>Bacillati</taxon>
        <taxon>Bacillota</taxon>
        <taxon>Bacilli</taxon>
        <taxon>Bacillales</taxon>
        <taxon>Paenibacillaceae</taxon>
        <taxon>Paenibacillus</taxon>
    </lineage>
</organism>
<name>A0ABU6DCQ7_9BACL</name>
<evidence type="ECO:0000313" key="2">
    <source>
        <dbReference type="Proteomes" id="UP001355653"/>
    </source>
</evidence>
<dbReference type="RefSeq" id="WP_127452558.1">
    <property type="nucleotide sequence ID" value="NZ_JAROBY010000026.1"/>
</dbReference>
<keyword evidence="2" id="KW-1185">Reference proteome</keyword>